<name>A0A841TZS7_9BACL</name>
<sequence length="166" mass="18446">GLPLGGHLHLSGAALTGERLRALDNAVALPLRLLEPPDAGARRPRYGSLGDFRPKAHGGFEYRTPPSWLVSPLLARGTLALAKVAAEHSRELAAHRPLDDDAMRDAFYEGDREKLLAGAERVYRALAGTAGYAKYQEDIDPLFQAIREGRRWDESADIRRKWRIRV</sequence>
<evidence type="ECO:0000313" key="1">
    <source>
        <dbReference type="EMBL" id="MBB6691174.1"/>
    </source>
</evidence>
<feature type="non-terminal residue" evidence="1">
    <location>
        <position position="1"/>
    </location>
</feature>
<dbReference type="Pfam" id="PF14395">
    <property type="entry name" value="COOH-NH2_lig"/>
    <property type="match status" value="1"/>
</dbReference>
<protein>
    <submittedName>
        <fullName evidence="1">Uncharacterized protein</fullName>
    </submittedName>
</protein>
<accession>A0A841TZS7</accession>
<dbReference type="InterPro" id="IPR025681">
    <property type="entry name" value="COOH-NH2_lig"/>
</dbReference>
<gene>
    <name evidence="1" type="ORF">H7B90_07125</name>
</gene>
<dbReference type="EMBL" id="JACJVR010000022">
    <property type="protein sequence ID" value="MBB6691174.1"/>
    <property type="molecule type" value="Genomic_DNA"/>
</dbReference>
<reference evidence="1 2" key="1">
    <citation type="submission" date="2020-08" db="EMBL/GenBank/DDBJ databases">
        <title>Cohnella phylogeny.</title>
        <authorList>
            <person name="Dunlap C."/>
        </authorList>
    </citation>
    <scope>NUCLEOTIDE SEQUENCE [LARGE SCALE GENOMIC DNA]</scope>
    <source>
        <strain evidence="1 2">DSM 25239</strain>
    </source>
</reference>
<keyword evidence="2" id="KW-1185">Reference proteome</keyword>
<dbReference type="AlphaFoldDB" id="A0A841TZS7"/>
<proteinExistence type="predicted"/>
<organism evidence="1 2">
    <name type="scientific">Cohnella xylanilytica</name>
    <dbReference type="NCBI Taxonomy" id="557555"/>
    <lineage>
        <taxon>Bacteria</taxon>
        <taxon>Bacillati</taxon>
        <taxon>Bacillota</taxon>
        <taxon>Bacilli</taxon>
        <taxon>Bacillales</taxon>
        <taxon>Paenibacillaceae</taxon>
        <taxon>Cohnella</taxon>
    </lineage>
</organism>
<comment type="caution">
    <text evidence="1">The sequence shown here is derived from an EMBL/GenBank/DDBJ whole genome shotgun (WGS) entry which is preliminary data.</text>
</comment>
<evidence type="ECO:0000313" key="2">
    <source>
        <dbReference type="Proteomes" id="UP000553776"/>
    </source>
</evidence>
<dbReference type="Proteomes" id="UP000553776">
    <property type="component" value="Unassembled WGS sequence"/>
</dbReference>